<keyword evidence="8" id="KW-0378">Hydrolase</keyword>
<dbReference type="CDD" id="cd01169">
    <property type="entry name" value="HMPP_kinase"/>
    <property type="match status" value="1"/>
</dbReference>
<dbReference type="PANTHER" id="PTHR20858">
    <property type="entry name" value="PHOSPHOMETHYLPYRIMIDINE KINASE"/>
    <property type="match status" value="1"/>
</dbReference>
<dbReference type="GO" id="GO:0016787">
    <property type="term" value="F:hydrolase activity"/>
    <property type="evidence" value="ECO:0007669"/>
    <property type="project" value="UniProtKB-KW"/>
</dbReference>
<dbReference type="GO" id="GO:0004789">
    <property type="term" value="F:thiamine-phosphate diphosphorylase activity"/>
    <property type="evidence" value="ECO:0007669"/>
    <property type="project" value="UniProtKB-EC"/>
</dbReference>
<evidence type="ECO:0000256" key="5">
    <source>
        <dbReference type="ARBA" id="ARBA00022977"/>
    </source>
</evidence>
<gene>
    <name evidence="8" type="ORF">THER5_1225</name>
</gene>
<evidence type="ECO:0000259" key="7">
    <source>
        <dbReference type="Pfam" id="PF08543"/>
    </source>
</evidence>
<reference evidence="8 9" key="1">
    <citation type="submission" date="2014-03" db="EMBL/GenBank/DDBJ databases">
        <title>Genomics of Bifidobacteria.</title>
        <authorList>
            <person name="Ventura M."/>
            <person name="Milani C."/>
            <person name="Lugli G.A."/>
        </authorList>
    </citation>
    <scope>NUCLEOTIDE SEQUENCE [LARGE SCALE GENOMIC DNA]</scope>
    <source>
        <strain evidence="8 9">LMG 21395</strain>
    </source>
</reference>
<dbReference type="OrthoDB" id="34166at2"/>
<accession>A0A087E4Q9</accession>
<dbReference type="GO" id="GO:0008902">
    <property type="term" value="F:hydroxymethylpyrimidine kinase activity"/>
    <property type="evidence" value="ECO:0007669"/>
    <property type="project" value="UniProtKB-EC"/>
</dbReference>
<dbReference type="GO" id="GO:0009229">
    <property type="term" value="P:thiamine diphosphate biosynthetic process"/>
    <property type="evidence" value="ECO:0007669"/>
    <property type="project" value="UniProtKB-UniPathway"/>
</dbReference>
<protein>
    <submittedName>
        <fullName evidence="8">Multifunctional hydroxymethylpyrimidine phosphokinase/4-amino-5-aminomethyl-2-methylpyrimidine hydrolase</fullName>
        <ecNumber evidence="8">2.5.1.3</ecNumber>
        <ecNumber evidence="8">2.7.1.49</ecNumber>
        <ecNumber evidence="8">2.7.4.7</ecNumber>
    </submittedName>
</protein>
<evidence type="ECO:0000259" key="6">
    <source>
        <dbReference type="Pfam" id="PF03070"/>
    </source>
</evidence>
<evidence type="ECO:0000256" key="4">
    <source>
        <dbReference type="ARBA" id="ARBA00004769"/>
    </source>
</evidence>
<keyword evidence="8" id="KW-0418">Kinase</keyword>
<comment type="caution">
    <text evidence="8">The sequence shown here is derived from an EMBL/GenBank/DDBJ whole genome shotgun (WGS) entry which is preliminary data.</text>
</comment>
<dbReference type="UniPathway" id="UPA00060">
    <property type="reaction ID" value="UER00138"/>
</dbReference>
<proteinExistence type="predicted"/>
<dbReference type="GO" id="GO:0005829">
    <property type="term" value="C:cytosol"/>
    <property type="evidence" value="ECO:0007669"/>
    <property type="project" value="TreeGrafter"/>
</dbReference>
<dbReference type="SUPFAM" id="SSF48613">
    <property type="entry name" value="Heme oxygenase-like"/>
    <property type="match status" value="1"/>
</dbReference>
<dbReference type="GO" id="GO:0008972">
    <property type="term" value="F:phosphomethylpyrimidine kinase activity"/>
    <property type="evidence" value="ECO:0007669"/>
    <property type="project" value="UniProtKB-EC"/>
</dbReference>
<dbReference type="InterPro" id="IPR004399">
    <property type="entry name" value="HMP/HMP-P_kinase_dom"/>
</dbReference>
<keyword evidence="5" id="KW-0784">Thiamine biosynthesis</keyword>
<dbReference type="EC" id="2.7.4.7" evidence="8"/>
<feature type="domain" description="Pyridoxamine kinase/Phosphomethylpyrimidine kinase" evidence="7">
    <location>
        <begin position="48"/>
        <end position="313"/>
    </location>
</feature>
<comment type="function">
    <text evidence="3">Catalyzes the phosphorylation of hydroxymethylpyrimidine phosphate (HMP-P) to HMP-PP, and of HMP to HMP-P.</text>
</comment>
<dbReference type="Proteomes" id="UP000029003">
    <property type="component" value="Unassembled WGS sequence"/>
</dbReference>
<dbReference type="Pfam" id="PF03070">
    <property type="entry name" value="TENA_THI-4"/>
    <property type="match status" value="1"/>
</dbReference>
<dbReference type="GO" id="GO:0009228">
    <property type="term" value="P:thiamine biosynthetic process"/>
    <property type="evidence" value="ECO:0007669"/>
    <property type="project" value="UniProtKB-KW"/>
</dbReference>
<dbReference type="SUPFAM" id="SSF53613">
    <property type="entry name" value="Ribokinase-like"/>
    <property type="match status" value="1"/>
</dbReference>
<evidence type="ECO:0000256" key="1">
    <source>
        <dbReference type="ARBA" id="ARBA00000151"/>
    </source>
</evidence>
<sequence length="545" mass="59542">MSEPQYQQSNETPSVTGAMAALAQLEAAGERAADAPSRLRVLSIEGSDPIGGAGTMADMKAFTAQGVFGYAAMTSVLAQNTQGVTSIVNMEPDFLVAQLNAVSDDAIIDSMKIGMLGTPELVEAVKGWLTALEQHYRDEGIAKPVVVLDPVMYAKSGDALLTTQAEQALRNIIPMADIITPNVPELAALADADQPAADIDTLESMAREVCKRYGVAVYAKGGALALAGGASSTDVLAEPSDGQGEVRTTRIEGRAVRTHNVHGTGDTLSSTLAALRPQCDTWEQAARRAKTWMNGAIAVADRLHVGKGHGPVDFTWQHAPTGLRFSADYWNRVRPIRERIHGMRFITSMVDATLSLEDFAFYLHQDDIYLTDYTSLLALASSRADRLDERVFFAQAASGGVDSEVMFHHNWYVKHGFDPSGTSRSEVTAAYIGHEHRVADSGSYARLAAVVMPCFWMYAAMGKEMREQVRNKHIDVDTHPFGEWIRMYSDPEFTESTLREVQICDRLAAEASIDEYEHMMHAALVSSEHEFRFFEQGLTRPALGF</sequence>
<evidence type="ECO:0000256" key="3">
    <source>
        <dbReference type="ARBA" id="ARBA00003848"/>
    </source>
</evidence>
<evidence type="ECO:0000313" key="8">
    <source>
        <dbReference type="EMBL" id="KFJ02760.1"/>
    </source>
</evidence>
<name>A0A087E4Q9_9BIFI</name>
<dbReference type="InterPro" id="IPR004305">
    <property type="entry name" value="Thiaminase-2/PQQC"/>
</dbReference>
<dbReference type="EMBL" id="JGZT01000006">
    <property type="protein sequence ID" value="KFJ02760.1"/>
    <property type="molecule type" value="Genomic_DNA"/>
</dbReference>
<dbReference type="CDD" id="cd19365">
    <property type="entry name" value="TenA_C-like"/>
    <property type="match status" value="1"/>
</dbReference>
<dbReference type="InterPro" id="IPR016084">
    <property type="entry name" value="Haem_Oase-like_multi-hlx"/>
</dbReference>
<dbReference type="Gene3D" id="1.20.910.10">
    <property type="entry name" value="Heme oxygenase-like"/>
    <property type="match status" value="1"/>
</dbReference>
<dbReference type="AlphaFoldDB" id="A0A087E4Q9"/>
<evidence type="ECO:0000313" key="9">
    <source>
        <dbReference type="Proteomes" id="UP000029003"/>
    </source>
</evidence>
<dbReference type="PANTHER" id="PTHR20858:SF17">
    <property type="entry name" value="HYDROXYMETHYLPYRIMIDINE_PHOSPHOMETHYLPYRIMIDINE KINASE THI20-RELATED"/>
    <property type="match status" value="1"/>
</dbReference>
<dbReference type="RefSeq" id="WP_029576497.1">
    <property type="nucleotide sequence ID" value="NZ_JGZT01000006.1"/>
</dbReference>
<dbReference type="Pfam" id="PF08543">
    <property type="entry name" value="Phos_pyr_kin"/>
    <property type="match status" value="1"/>
</dbReference>
<comment type="catalytic activity">
    <reaction evidence="2">
        <text>4-amino-2-methyl-5-(phosphooxymethyl)pyrimidine + ATP = 4-amino-2-methyl-5-(diphosphooxymethyl)pyrimidine + ADP</text>
        <dbReference type="Rhea" id="RHEA:19893"/>
        <dbReference type="ChEBI" id="CHEBI:30616"/>
        <dbReference type="ChEBI" id="CHEBI:57841"/>
        <dbReference type="ChEBI" id="CHEBI:58354"/>
        <dbReference type="ChEBI" id="CHEBI:456216"/>
        <dbReference type="EC" id="2.7.4.7"/>
    </reaction>
</comment>
<dbReference type="EC" id="2.5.1.3" evidence="8"/>
<keyword evidence="8" id="KW-0808">Transferase</keyword>
<feature type="domain" description="Thiaminase-2/PQQC" evidence="6">
    <location>
        <begin position="330"/>
        <end position="536"/>
    </location>
</feature>
<organism evidence="8 9">
    <name type="scientific">Bifidobacterium thermacidophilum subsp. thermacidophilum</name>
    <dbReference type="NCBI Taxonomy" id="79262"/>
    <lineage>
        <taxon>Bacteria</taxon>
        <taxon>Bacillati</taxon>
        <taxon>Actinomycetota</taxon>
        <taxon>Actinomycetes</taxon>
        <taxon>Bifidobacteriales</taxon>
        <taxon>Bifidobacteriaceae</taxon>
        <taxon>Bifidobacterium</taxon>
    </lineage>
</organism>
<dbReference type="Gene3D" id="3.40.1190.20">
    <property type="match status" value="1"/>
</dbReference>
<evidence type="ECO:0000256" key="2">
    <source>
        <dbReference type="ARBA" id="ARBA00000565"/>
    </source>
</evidence>
<dbReference type="EC" id="2.7.1.49" evidence="8"/>
<dbReference type="InterPro" id="IPR029056">
    <property type="entry name" value="Ribokinase-like"/>
</dbReference>
<comment type="pathway">
    <text evidence="4">Cofactor biosynthesis; thiamine diphosphate biosynthesis; 4-amino-2-methyl-5-diphosphomethylpyrimidine from 5-amino-1-(5-phospho-D-ribosyl)imidazole: step 3/3.</text>
</comment>
<comment type="catalytic activity">
    <reaction evidence="1">
        <text>4-amino-5-hydroxymethyl-2-methylpyrimidine + ATP = 4-amino-2-methyl-5-(phosphooxymethyl)pyrimidine + ADP + H(+)</text>
        <dbReference type="Rhea" id="RHEA:23096"/>
        <dbReference type="ChEBI" id="CHEBI:15378"/>
        <dbReference type="ChEBI" id="CHEBI:16892"/>
        <dbReference type="ChEBI" id="CHEBI:30616"/>
        <dbReference type="ChEBI" id="CHEBI:58354"/>
        <dbReference type="ChEBI" id="CHEBI:456216"/>
        <dbReference type="EC" id="2.7.1.49"/>
    </reaction>
</comment>
<dbReference type="NCBIfam" id="TIGR00097">
    <property type="entry name" value="HMP-P_kinase"/>
    <property type="match status" value="1"/>
</dbReference>
<dbReference type="InterPro" id="IPR013749">
    <property type="entry name" value="PM/HMP-P_kinase-1"/>
</dbReference>